<sequence length="736" mass="82765">MGRDWSKYSKKYNSDWEKDPLFSNWIQRAPDEFINQGKSEAFCKLCKKCFRPQKNDLIAHKNTQTHKQHEKALPSTSQPQLNKFGFDYSGSAKVSEKKTDMKLAVLVACHASIRSMDHLNEVLKVLGKNSVLADVRMHRTKCSKVIERVIVPVLRDDLVEDVADSYYSAIVDESTDHSLLKLLAICIKYYSRKEKRMVTAFLGLVETPRAGAEDLYTAFTTFMQTLGLNLKRLLGIGTDGGQNLCGRNHSLYALLKRRDCPHLLLVKCACHSLDKCASNASLQLPSTLELMIRESRGWFSHSALRKFEYRELHKEMFGFDPPMLVKLATTRWLSFYGAVKTHLAQYNALEALFTNAATDKCPAAVQLAALHKDGANLLYLTFLAPVLQQLTRMNLLFQSSNADLTRAFTDLRVYVFSVAGKVLKDEALRQSGQPGMLRLTELEALRNALNNKDNLRPLELVKYGDGFLTLAMNMERSGALSTAKIREVKANCANFLSTLSIQLAQRLPDCIQDMEKIRNLAPDRVLAARGRPSFQSLPINLIPHSFDRDDLEDQWERLGKEKFKEICPGEDMTTIDTVQFWSLCLDLKNGAGDCPYEKIAFCALSLLSLPLSNALVERVFSIMNIVKNKIRNKMSVSMLNAILFLRLWLKAFNKCCTSFEPSDAMVRKFNSRVMYASNSPQTAGGEDQPGAAANNDEDVDGDLLDRDALQFGDDPEAIDAVLDMLEADTDITSLLT</sequence>
<proteinExistence type="predicted"/>
<keyword evidence="3" id="KW-1185">Reference proteome</keyword>
<reference evidence="2" key="1">
    <citation type="submission" date="2021-07" db="EMBL/GenBank/DDBJ databases">
        <authorList>
            <person name="Catto M.A."/>
            <person name="Jacobson A."/>
            <person name="Kennedy G."/>
            <person name="Labadie P."/>
            <person name="Hunt B.G."/>
            <person name="Srinivasan R."/>
        </authorList>
    </citation>
    <scope>NUCLEOTIDE SEQUENCE</scope>
    <source>
        <strain evidence="2">PL_HMW_Pooled</strain>
        <tissue evidence="2">Head</tissue>
    </source>
</reference>
<dbReference type="AlphaFoldDB" id="A0AAE1HQ75"/>
<gene>
    <name evidence="2" type="ORF">KUF71_012945</name>
</gene>
<protein>
    <submittedName>
        <fullName evidence="2">Zinc finger MYM-type protein 1</fullName>
    </submittedName>
</protein>
<evidence type="ECO:0000256" key="1">
    <source>
        <dbReference type="SAM" id="MobiDB-lite"/>
    </source>
</evidence>
<dbReference type="SUPFAM" id="SSF53098">
    <property type="entry name" value="Ribonuclease H-like"/>
    <property type="match status" value="1"/>
</dbReference>
<dbReference type="EMBL" id="JAHWGI010001202">
    <property type="protein sequence ID" value="KAK3924811.1"/>
    <property type="molecule type" value="Genomic_DNA"/>
</dbReference>
<dbReference type="PANTHER" id="PTHR37162">
    <property type="entry name" value="HAT FAMILY DIMERISATION DOMAINCONTAINING PROTEIN-RELATED"/>
    <property type="match status" value="1"/>
</dbReference>
<reference evidence="2" key="2">
    <citation type="journal article" date="2023" name="BMC Genomics">
        <title>Pest status, molecular evolution, and epigenetic factors derived from the genome assembly of Frankliniella fusca, a thysanopteran phytovirus vector.</title>
        <authorList>
            <person name="Catto M.A."/>
            <person name="Labadie P.E."/>
            <person name="Jacobson A.L."/>
            <person name="Kennedy G.G."/>
            <person name="Srinivasan R."/>
            <person name="Hunt B.G."/>
        </authorList>
    </citation>
    <scope>NUCLEOTIDE SEQUENCE</scope>
    <source>
        <strain evidence="2">PL_HMW_Pooled</strain>
    </source>
</reference>
<evidence type="ECO:0000313" key="2">
    <source>
        <dbReference type="EMBL" id="KAK3924811.1"/>
    </source>
</evidence>
<evidence type="ECO:0000313" key="3">
    <source>
        <dbReference type="Proteomes" id="UP001219518"/>
    </source>
</evidence>
<name>A0AAE1HQ75_9NEOP</name>
<dbReference type="InterPro" id="IPR012337">
    <property type="entry name" value="RNaseH-like_sf"/>
</dbReference>
<accession>A0AAE1HQ75</accession>
<feature type="region of interest" description="Disordered" evidence="1">
    <location>
        <begin position="678"/>
        <end position="697"/>
    </location>
</feature>
<dbReference type="PANTHER" id="PTHR37162:SF1">
    <property type="entry name" value="BED-TYPE DOMAIN-CONTAINING PROTEIN"/>
    <property type="match status" value="1"/>
</dbReference>
<comment type="caution">
    <text evidence="2">The sequence shown here is derived from an EMBL/GenBank/DDBJ whole genome shotgun (WGS) entry which is preliminary data.</text>
</comment>
<dbReference type="Proteomes" id="UP001219518">
    <property type="component" value="Unassembled WGS sequence"/>
</dbReference>
<organism evidence="2 3">
    <name type="scientific">Frankliniella fusca</name>
    <dbReference type="NCBI Taxonomy" id="407009"/>
    <lineage>
        <taxon>Eukaryota</taxon>
        <taxon>Metazoa</taxon>
        <taxon>Ecdysozoa</taxon>
        <taxon>Arthropoda</taxon>
        <taxon>Hexapoda</taxon>
        <taxon>Insecta</taxon>
        <taxon>Pterygota</taxon>
        <taxon>Neoptera</taxon>
        <taxon>Paraneoptera</taxon>
        <taxon>Thysanoptera</taxon>
        <taxon>Terebrantia</taxon>
        <taxon>Thripoidea</taxon>
        <taxon>Thripidae</taxon>
        <taxon>Frankliniella</taxon>
    </lineage>
</organism>